<evidence type="ECO:0000313" key="10">
    <source>
        <dbReference type="Proteomes" id="UP000467841"/>
    </source>
</evidence>
<dbReference type="AlphaFoldDB" id="A0A6D2IKG6"/>
<evidence type="ECO:0000256" key="4">
    <source>
        <dbReference type="ARBA" id="ARBA00022741"/>
    </source>
</evidence>
<evidence type="ECO:0000256" key="1">
    <source>
        <dbReference type="ARBA" id="ARBA00008941"/>
    </source>
</evidence>
<dbReference type="EMBL" id="CACVBM020001074">
    <property type="protein sequence ID" value="CAA7028811.1"/>
    <property type="molecule type" value="Genomic_DNA"/>
</dbReference>
<evidence type="ECO:0000313" key="9">
    <source>
        <dbReference type="EMBL" id="CAA7028811.1"/>
    </source>
</evidence>
<dbReference type="EC" id="2.7.1.67" evidence="2"/>
<comment type="similarity">
    <text evidence="1">Belongs to the PI3/PI4-kinase family. Type II PI4K subfamily.</text>
</comment>
<name>A0A6D2IKG6_9BRAS</name>
<dbReference type="GO" id="GO:0004430">
    <property type="term" value="F:1-phosphatidylinositol 4-kinase activity"/>
    <property type="evidence" value="ECO:0007669"/>
    <property type="project" value="UniProtKB-EC"/>
</dbReference>
<protein>
    <recommendedName>
        <fullName evidence="2">1-phosphatidylinositol 4-kinase</fullName>
        <ecNumber evidence="2">2.7.1.67</ecNumber>
    </recommendedName>
</protein>
<evidence type="ECO:0000256" key="5">
    <source>
        <dbReference type="ARBA" id="ARBA00022777"/>
    </source>
</evidence>
<sequence length="593" mass="64593">MPSSVFRKIAAIHGWRSEYLKGTMDSSEAKDTPSCDWSAKSLGMNCLATTIIITCKPTLISDMAVAIDPFSDQFPYFNRSSQRCRLQSLTNLDFNFLESNLKQSFNPTSQDDNFHRSFSSPCFSIASSANMDEDSKATAAPRIEILGGQRVPTVRALVAEVTMAMVSGAQPLLLPSGLGGAYLLQTGNGHNIAVAKPVDEEPLALNNPKKSGSLMLGQPGMKHSIPVGETGIRELAAYLLDYNGFSGVPPTALVSISHVQFHVSDAFSFSSVPYKVASLQRFVGHDFDAGELGPGSFTVTSVHRIGILDVRVMNLDRHAGNMLVKKRCDQDKKGYNRLGTAELVPIDHGLCLPECLDDPYFEWLNWPQALVPFSDTELQYISNLDPFKDAELLRNELHSLPESAIRVLIVCTVFLKQAAAARLCLAEIGEKMTRDFSRGEDSFSMLETLCTKAKLSVVGKTGEGGDYSYEGNEVNAEPVYGMLKFDGGDTPSEVEISEVFHVSKPPLAPKGPRANSIPANVSASMLSSVNAKEKKRGSTMRSRSPPMCVNHAESEGVSFGDMTTVEWDMFLQSFQTLLQDALSKGSTLRSGKQ</sequence>
<proteinExistence type="inferred from homology"/>
<dbReference type="Proteomes" id="UP000467841">
    <property type="component" value="Unassembled WGS sequence"/>
</dbReference>
<evidence type="ECO:0000256" key="3">
    <source>
        <dbReference type="ARBA" id="ARBA00022679"/>
    </source>
</evidence>
<dbReference type="InterPro" id="IPR044571">
    <property type="entry name" value="P4KG1-8"/>
</dbReference>
<dbReference type="PANTHER" id="PTHR45800">
    <property type="entry name" value="PHOSPHATIDYLINOSITOL 4-KINASE GAMMA"/>
    <property type="match status" value="1"/>
</dbReference>
<feature type="region of interest" description="Disordered" evidence="7">
    <location>
        <begin position="528"/>
        <end position="549"/>
    </location>
</feature>
<organism evidence="9 10">
    <name type="scientific">Microthlaspi erraticum</name>
    <dbReference type="NCBI Taxonomy" id="1685480"/>
    <lineage>
        <taxon>Eukaryota</taxon>
        <taxon>Viridiplantae</taxon>
        <taxon>Streptophyta</taxon>
        <taxon>Embryophyta</taxon>
        <taxon>Tracheophyta</taxon>
        <taxon>Spermatophyta</taxon>
        <taxon>Magnoliopsida</taxon>
        <taxon>eudicotyledons</taxon>
        <taxon>Gunneridae</taxon>
        <taxon>Pentapetalae</taxon>
        <taxon>rosids</taxon>
        <taxon>malvids</taxon>
        <taxon>Brassicales</taxon>
        <taxon>Brassicaceae</taxon>
        <taxon>Coluteocarpeae</taxon>
        <taxon>Microthlaspi</taxon>
    </lineage>
</organism>
<dbReference type="GO" id="GO:0005524">
    <property type="term" value="F:ATP binding"/>
    <property type="evidence" value="ECO:0007669"/>
    <property type="project" value="UniProtKB-KW"/>
</dbReference>
<keyword evidence="4" id="KW-0547">Nucleotide-binding</keyword>
<keyword evidence="10" id="KW-1185">Reference proteome</keyword>
<dbReference type="OrthoDB" id="5839at2759"/>
<dbReference type="InterPro" id="IPR000403">
    <property type="entry name" value="PI3/4_kinase_cat_dom"/>
</dbReference>
<evidence type="ECO:0000256" key="7">
    <source>
        <dbReference type="SAM" id="MobiDB-lite"/>
    </source>
</evidence>
<dbReference type="PROSITE" id="PS50290">
    <property type="entry name" value="PI3_4_KINASE_3"/>
    <property type="match status" value="1"/>
</dbReference>
<gene>
    <name evidence="9" type="ORF">MERR_LOCUS16046</name>
</gene>
<evidence type="ECO:0000259" key="8">
    <source>
        <dbReference type="PROSITE" id="PS50290"/>
    </source>
</evidence>
<evidence type="ECO:0000256" key="6">
    <source>
        <dbReference type="ARBA" id="ARBA00022840"/>
    </source>
</evidence>
<keyword evidence="6" id="KW-0067">ATP-binding</keyword>
<dbReference type="Pfam" id="PF00454">
    <property type="entry name" value="PI3_PI4_kinase"/>
    <property type="match status" value="1"/>
</dbReference>
<evidence type="ECO:0000256" key="2">
    <source>
        <dbReference type="ARBA" id="ARBA00012169"/>
    </source>
</evidence>
<accession>A0A6D2IKG6</accession>
<feature type="domain" description="PI3K/PI4K catalytic" evidence="8">
    <location>
        <begin position="168"/>
        <end position="465"/>
    </location>
</feature>
<comment type="caution">
    <text evidence="9">The sequence shown here is derived from an EMBL/GenBank/DDBJ whole genome shotgun (WGS) entry which is preliminary data.</text>
</comment>
<keyword evidence="5" id="KW-0418">Kinase</keyword>
<keyword evidence="3" id="KW-0808">Transferase</keyword>
<reference evidence="9" key="1">
    <citation type="submission" date="2020-01" db="EMBL/GenBank/DDBJ databases">
        <authorList>
            <person name="Mishra B."/>
        </authorList>
    </citation>
    <scope>NUCLEOTIDE SEQUENCE [LARGE SCALE GENOMIC DNA]</scope>
</reference>
<dbReference type="PANTHER" id="PTHR45800:SF14">
    <property type="entry name" value="PHOSPHATIDYLINOSITOL 4-KINASE GAMMA 1"/>
    <property type="match status" value="1"/>
</dbReference>